<dbReference type="Proteomes" id="UP000472372">
    <property type="component" value="Chromosome 1"/>
</dbReference>
<proteinExistence type="predicted"/>
<evidence type="ECO:0000313" key="2">
    <source>
        <dbReference type="Proteomes" id="UP000472372"/>
    </source>
</evidence>
<reference evidence="1" key="1">
    <citation type="submission" date="2021-02" db="EMBL/GenBank/DDBJ databases">
        <authorList>
            <person name="Syme A R."/>
            <person name="Syme A R."/>
            <person name="Moolhuijzen P."/>
        </authorList>
    </citation>
    <scope>NUCLEOTIDE SEQUENCE</scope>
    <source>
        <strain evidence="1">W1-1</strain>
    </source>
</reference>
<dbReference type="InterPro" id="IPR052895">
    <property type="entry name" value="HetReg/Transcr_Mod"/>
</dbReference>
<sequence length="258" mass="29279">MGSSRQDQYHALRAAKQPSDWLEAIATSLVIDRQDKYLCFQAPVHYIGDFLFLCHACVDGDPIDWSFSTWFEYNRRLLFGTTSLEDLVKQVPTDFASPPPTLHRPPSHPMYQMNDKLDTFLSRFHDTARKKARRLMVTERGYVGVAPCRARPGDVVAVLLGCSIPLVLRKASQDAWQVVGEGFMYGYMNGEVVEQVKSGTVSVHRLRLVDDSQVYGPAHARREQSRLRLGSALYKFVLPSTTHVRGYLCANPPMLLMW</sequence>
<dbReference type="PANTHER" id="PTHR24148:SF64">
    <property type="entry name" value="HETEROKARYON INCOMPATIBILITY DOMAIN-CONTAINING PROTEIN"/>
    <property type="match status" value="1"/>
</dbReference>
<name>A0A6S6VBA7_9PLEO</name>
<accession>A0A6S6VBA7</accession>
<dbReference type="Pfam" id="PF26639">
    <property type="entry name" value="Het-6_barrel"/>
    <property type="match status" value="1"/>
</dbReference>
<protein>
    <submittedName>
        <fullName evidence="1">Uncharacterized protein</fullName>
    </submittedName>
</protein>
<gene>
    <name evidence="1" type="ORF">PTTW11_00227</name>
</gene>
<organism evidence="1 2">
    <name type="scientific">Pyrenophora teres f. teres</name>
    <dbReference type="NCBI Taxonomy" id="97479"/>
    <lineage>
        <taxon>Eukaryota</taxon>
        <taxon>Fungi</taxon>
        <taxon>Dikarya</taxon>
        <taxon>Ascomycota</taxon>
        <taxon>Pezizomycotina</taxon>
        <taxon>Dothideomycetes</taxon>
        <taxon>Pleosporomycetidae</taxon>
        <taxon>Pleosporales</taxon>
        <taxon>Pleosporineae</taxon>
        <taxon>Pleosporaceae</taxon>
        <taxon>Pyrenophora</taxon>
    </lineage>
</organism>
<dbReference type="EMBL" id="HG992977">
    <property type="protein sequence ID" value="CAE6995944.1"/>
    <property type="molecule type" value="Genomic_DNA"/>
</dbReference>
<dbReference type="AlphaFoldDB" id="A0A6S6VBA7"/>
<evidence type="ECO:0000313" key="1">
    <source>
        <dbReference type="EMBL" id="CAE6995944.1"/>
    </source>
</evidence>
<dbReference type="PANTHER" id="PTHR24148">
    <property type="entry name" value="ANKYRIN REPEAT DOMAIN-CONTAINING PROTEIN 39 HOMOLOG-RELATED"/>
    <property type="match status" value="1"/>
</dbReference>